<evidence type="ECO:0000313" key="3">
    <source>
        <dbReference type="EMBL" id="CUH73655.1"/>
    </source>
</evidence>
<dbReference type="Pfam" id="PF01869">
    <property type="entry name" value="BcrAD_BadFG"/>
    <property type="match status" value="1"/>
</dbReference>
<accession>A0A0P1GDC3</accession>
<dbReference type="EC" id="2.7.1.8" evidence="3"/>
<organism evidence="3 5">
    <name type="scientific">Thalassovita autumnalis</name>
    <dbReference type="NCBI Taxonomy" id="2072972"/>
    <lineage>
        <taxon>Bacteria</taxon>
        <taxon>Pseudomonadati</taxon>
        <taxon>Pseudomonadota</taxon>
        <taxon>Alphaproteobacteria</taxon>
        <taxon>Rhodobacterales</taxon>
        <taxon>Roseobacteraceae</taxon>
        <taxon>Thalassovita</taxon>
    </lineage>
</organism>
<reference evidence="3 5" key="1">
    <citation type="submission" date="2015-09" db="EMBL/GenBank/DDBJ databases">
        <authorList>
            <consortium name="Swine Surveillance"/>
        </authorList>
    </citation>
    <scope>NUCLEOTIDE SEQUENCE [LARGE SCALE GENOMIC DNA]</scope>
    <source>
        <strain evidence="3 5">5120</strain>
    </source>
</reference>
<evidence type="ECO:0000313" key="4">
    <source>
        <dbReference type="Proteomes" id="UP000051086"/>
    </source>
</evidence>
<evidence type="ECO:0000313" key="5">
    <source>
        <dbReference type="Proteomes" id="UP000051887"/>
    </source>
</evidence>
<name>A0A0P1GDC3_9RHOB</name>
<proteinExistence type="predicted"/>
<keyword evidence="3" id="KW-0418">Kinase</keyword>
<evidence type="ECO:0000259" key="1">
    <source>
        <dbReference type="Pfam" id="PF01869"/>
    </source>
</evidence>
<dbReference type="InterPro" id="IPR052519">
    <property type="entry name" value="Euk-type_GlcNAc_Kinase"/>
</dbReference>
<protein>
    <submittedName>
        <fullName evidence="3">Glucosamine kinase GspK</fullName>
        <ecNumber evidence="3">2.7.1.8</ecNumber>
    </submittedName>
</protein>
<dbReference type="EMBL" id="CYSC01000041">
    <property type="protein sequence ID" value="CUH73655.1"/>
    <property type="molecule type" value="Genomic_DNA"/>
</dbReference>
<dbReference type="SUPFAM" id="SSF53067">
    <property type="entry name" value="Actin-like ATPase domain"/>
    <property type="match status" value="2"/>
</dbReference>
<dbReference type="EMBL" id="CYSB01000038">
    <property type="protein sequence ID" value="CUH69142.1"/>
    <property type="molecule type" value="Genomic_DNA"/>
</dbReference>
<dbReference type="PANTHER" id="PTHR43190">
    <property type="entry name" value="N-ACETYL-D-GLUCOSAMINE KINASE"/>
    <property type="match status" value="1"/>
</dbReference>
<keyword evidence="3" id="KW-0808">Transferase</keyword>
<dbReference type="Proteomes" id="UP000051086">
    <property type="component" value="Unassembled WGS sequence"/>
</dbReference>
<reference evidence="2 4" key="2">
    <citation type="submission" date="2015-09" db="EMBL/GenBank/DDBJ databases">
        <authorList>
            <person name="Rodrigo-Torres L."/>
            <person name="Arahal D.R."/>
        </authorList>
    </citation>
    <scope>NUCLEOTIDE SEQUENCE [LARGE SCALE GENOMIC DNA]</scope>
    <source>
        <strain evidence="2 4">CECT 5118</strain>
    </source>
</reference>
<evidence type="ECO:0000313" key="2">
    <source>
        <dbReference type="EMBL" id="CUH69142.1"/>
    </source>
</evidence>
<dbReference type="InterPro" id="IPR043129">
    <property type="entry name" value="ATPase_NBD"/>
</dbReference>
<dbReference type="CDD" id="cd24082">
    <property type="entry name" value="ASKHA_NBD_GspK-like"/>
    <property type="match status" value="1"/>
</dbReference>
<sequence>MVELRHDSILAVDGGGTRCRLVLCAGAAGRWSVEMGSANVSSDFDGAAAQIRAGLTALAAESGTSEEALRDVPAYLGLAGITGPALAERLQNALPFKHVRIADDRPIALRGALGAQDGAVAHCGTGSFFALQAGGDMRFAGGWGLVLGDEASAAWLGRLALSRVLIIVDGLAPATDLSADILADFGGPAEIVAFAARAKPVEFGRLAPKVSAAAEAGDDLGRSLMQAAADHIATTLALLGWQPGQALCLTGGIGPLYGAFLPEMLQAAIGAPQATPLEGALALARQFSEELQA</sequence>
<dbReference type="Proteomes" id="UP000051887">
    <property type="component" value="Unassembled WGS sequence"/>
</dbReference>
<feature type="domain" description="ATPase BadF/BadG/BcrA/BcrD type" evidence="1">
    <location>
        <begin position="12"/>
        <end position="265"/>
    </location>
</feature>
<dbReference type="GO" id="GO:0047931">
    <property type="term" value="F:glucosamine kinase activity"/>
    <property type="evidence" value="ECO:0007669"/>
    <property type="project" value="UniProtKB-EC"/>
</dbReference>
<gene>
    <name evidence="3" type="primary">gspK</name>
    <name evidence="2" type="ORF">TL5118_03101</name>
    <name evidence="3" type="ORF">TL5120_03467</name>
</gene>
<dbReference type="PANTHER" id="PTHR43190:SF3">
    <property type="entry name" value="N-ACETYL-D-GLUCOSAMINE KINASE"/>
    <property type="match status" value="1"/>
</dbReference>
<dbReference type="Gene3D" id="3.30.420.40">
    <property type="match status" value="2"/>
</dbReference>
<dbReference type="InterPro" id="IPR002731">
    <property type="entry name" value="ATPase_BadF"/>
</dbReference>
<keyword evidence="4" id="KW-1185">Reference proteome</keyword>
<dbReference type="AlphaFoldDB" id="A0A0P1GDC3"/>
<dbReference type="RefSeq" id="WP_058244795.1">
    <property type="nucleotide sequence ID" value="NZ_CYSB01000038.1"/>
</dbReference>
<dbReference type="OrthoDB" id="63487at2"/>